<feature type="compositionally biased region" description="Polar residues" evidence="1">
    <location>
        <begin position="175"/>
        <end position="188"/>
    </location>
</feature>
<evidence type="ECO:0000313" key="2">
    <source>
        <dbReference type="EMBL" id="TCD65186.1"/>
    </source>
</evidence>
<dbReference type="EMBL" id="RWJN01000194">
    <property type="protein sequence ID" value="TCD65186.1"/>
    <property type="molecule type" value="Genomic_DNA"/>
</dbReference>
<accession>A0A4R0RDN4</accession>
<feature type="region of interest" description="Disordered" evidence="1">
    <location>
        <begin position="21"/>
        <end position="44"/>
    </location>
</feature>
<protein>
    <submittedName>
        <fullName evidence="2">Uncharacterized protein</fullName>
    </submittedName>
</protein>
<dbReference type="OrthoDB" id="3262547at2759"/>
<sequence length="568" mass="61580">MSATLNDHVDRLAQLAHSIRSAASSDENISQPSSRSTSTIGPFTRTVLSTPLGDLIRDIDPSELGLFTLVQPPHPGSAPTISHEKEGEQTGSSVGEIARVGFVGATPLRKPPMTRDGTQRAREHEPEVYAHAALKYLDKYDTIRPMPRAVEQAERILEQLAGLRESIDSLSEKLLQSNDAGPSETPSDPKTMVKDEERRIQELQSEIAEMRKHKEALLKKKTSIRSAIALTPRRKGPAFKPPTSSMLLSPTSPDAAEHSFWNTPAAAARTFHFADDSLLTDEQMDLTSAILSSPLTESENRPSIPRKPPAREPARQLAFEPKTQDKWSSSMSDLEPANESFEEPLTATDKPDPEEDEPDGDDDDDDDDKTIMFGRQGNPPTSSVTPPQDDEVTFELPSPAPEPSATRTPSHSKRQKFKITQEMEEIISKIWTTMGEVIMPGNPFDLTGTGIGVKPPRAKETLAHLQQLSIQITSPGSPNTSTTSSTASSSSAVAGATTQQILIAHVLLSLLASPPSYSLSLSKLKEALAAKNGAVTASAVTRPIYGCVAKKLLKIERGSGEQVVKFDI</sequence>
<organism evidence="2 3">
    <name type="scientific">Steccherinum ochraceum</name>
    <dbReference type="NCBI Taxonomy" id="92696"/>
    <lineage>
        <taxon>Eukaryota</taxon>
        <taxon>Fungi</taxon>
        <taxon>Dikarya</taxon>
        <taxon>Basidiomycota</taxon>
        <taxon>Agaricomycotina</taxon>
        <taxon>Agaricomycetes</taxon>
        <taxon>Polyporales</taxon>
        <taxon>Steccherinaceae</taxon>
        <taxon>Steccherinum</taxon>
    </lineage>
</organism>
<gene>
    <name evidence="2" type="ORF">EIP91_003008</name>
</gene>
<proteinExistence type="predicted"/>
<dbReference type="STRING" id="92696.A0A4R0RDN4"/>
<feature type="region of interest" description="Disordered" evidence="1">
    <location>
        <begin position="291"/>
        <end position="418"/>
    </location>
</feature>
<comment type="caution">
    <text evidence="2">The sequence shown here is derived from an EMBL/GenBank/DDBJ whole genome shotgun (WGS) entry which is preliminary data.</text>
</comment>
<keyword evidence="3" id="KW-1185">Reference proteome</keyword>
<name>A0A4R0RDN4_9APHY</name>
<evidence type="ECO:0000313" key="3">
    <source>
        <dbReference type="Proteomes" id="UP000292702"/>
    </source>
</evidence>
<feature type="compositionally biased region" description="Acidic residues" evidence="1">
    <location>
        <begin position="352"/>
        <end position="368"/>
    </location>
</feature>
<dbReference type="AlphaFoldDB" id="A0A4R0RDN4"/>
<evidence type="ECO:0000256" key="1">
    <source>
        <dbReference type="SAM" id="MobiDB-lite"/>
    </source>
</evidence>
<feature type="region of interest" description="Disordered" evidence="1">
    <location>
        <begin position="66"/>
        <end position="124"/>
    </location>
</feature>
<dbReference type="Proteomes" id="UP000292702">
    <property type="component" value="Unassembled WGS sequence"/>
</dbReference>
<feature type="region of interest" description="Disordered" evidence="1">
    <location>
        <begin position="175"/>
        <end position="194"/>
    </location>
</feature>
<reference evidence="2 3" key="1">
    <citation type="submission" date="2018-11" db="EMBL/GenBank/DDBJ databases">
        <title>Genome assembly of Steccherinum ochraceum LE-BIN_3174, the white-rot fungus of the Steccherinaceae family (The Residual Polyporoid clade, Polyporales, Basidiomycota).</title>
        <authorList>
            <person name="Fedorova T.V."/>
            <person name="Glazunova O.A."/>
            <person name="Landesman E.O."/>
            <person name="Moiseenko K.V."/>
            <person name="Psurtseva N.V."/>
            <person name="Savinova O.S."/>
            <person name="Shakhova N.V."/>
            <person name="Tyazhelova T.V."/>
            <person name="Vasina D.V."/>
        </authorList>
    </citation>
    <scope>NUCLEOTIDE SEQUENCE [LARGE SCALE GENOMIC DNA]</scope>
    <source>
        <strain evidence="2 3">LE-BIN_3174</strain>
    </source>
</reference>